<evidence type="ECO:0000256" key="1">
    <source>
        <dbReference type="ARBA" id="ARBA00022723"/>
    </source>
</evidence>
<dbReference type="InterPro" id="IPR036864">
    <property type="entry name" value="Zn2-C6_fun-type_DNA-bd_sf"/>
</dbReference>
<organism evidence="8 9">
    <name type="scientific">Thermothelomyces thermophilus (strain ATCC 42464 / BCRC 31852 / DSM 1799)</name>
    <name type="common">Sporotrichum thermophile</name>
    <dbReference type="NCBI Taxonomy" id="573729"/>
    <lineage>
        <taxon>Eukaryota</taxon>
        <taxon>Fungi</taxon>
        <taxon>Dikarya</taxon>
        <taxon>Ascomycota</taxon>
        <taxon>Pezizomycotina</taxon>
        <taxon>Sordariomycetes</taxon>
        <taxon>Sordariomycetidae</taxon>
        <taxon>Sordariales</taxon>
        <taxon>Chaetomiaceae</taxon>
        <taxon>Thermothelomyces</taxon>
    </lineage>
</organism>
<dbReference type="PANTHER" id="PTHR36206">
    <property type="entry name" value="ASPERCRYPTIN BIOSYNTHESIS CLUSTER-SPECIFIC TRANSCRIPTION REGULATOR ATNN-RELATED"/>
    <property type="match status" value="1"/>
</dbReference>
<protein>
    <recommendedName>
        <fullName evidence="7">Zn(2)-C6 fungal-type domain-containing protein</fullName>
    </recommendedName>
</protein>
<sequence length="233" mass="26480">METNKVSRTLRYHTKVRSGCLTCKKRKVKCDEAKPHYRCCTGSGRRCEGYRSDRTTPPISAISVPRRCFQYFQSQACKPLGGYFHSSFWGPEVLQTAVHYPSIRRFTPLTLQQCNLAIRQLASLDQAPLASEEGVTFCTLTASVLSIYLASIRGRFLEAFQHVRSSPKILQDFDRSTCHHPDATCHHAGRHLARSARQQWLATGSSARRSKVARTPWISWCRSFLSPEMARVK</sequence>
<dbReference type="KEGG" id="mtm:MYCTH_2118798"/>
<dbReference type="HOGENOM" id="CLU_997489_0_0_1"/>
<keyword evidence="4" id="KW-0238">DNA-binding</keyword>
<dbReference type="InParanoid" id="G2QDZ4"/>
<evidence type="ECO:0000313" key="9">
    <source>
        <dbReference type="Proteomes" id="UP000007322"/>
    </source>
</evidence>
<name>G2QDZ4_THET4</name>
<evidence type="ECO:0000256" key="3">
    <source>
        <dbReference type="ARBA" id="ARBA00023015"/>
    </source>
</evidence>
<evidence type="ECO:0000256" key="6">
    <source>
        <dbReference type="ARBA" id="ARBA00023242"/>
    </source>
</evidence>
<gene>
    <name evidence="8" type="ORF">MYCTH_2118798</name>
</gene>
<evidence type="ECO:0000256" key="5">
    <source>
        <dbReference type="ARBA" id="ARBA00023163"/>
    </source>
</evidence>
<dbReference type="VEuPathDB" id="FungiDB:MYCTH_2118798"/>
<dbReference type="SMART" id="SM00066">
    <property type="entry name" value="GAL4"/>
    <property type="match status" value="1"/>
</dbReference>
<dbReference type="GeneID" id="11509760"/>
<proteinExistence type="predicted"/>
<keyword evidence="9" id="KW-1185">Reference proteome</keyword>
<evidence type="ECO:0000313" key="8">
    <source>
        <dbReference type="EMBL" id="AEO58403.1"/>
    </source>
</evidence>
<dbReference type="Gene3D" id="4.10.240.10">
    <property type="entry name" value="Zn(2)-C6 fungal-type DNA-binding domain"/>
    <property type="match status" value="1"/>
</dbReference>
<dbReference type="Pfam" id="PF00172">
    <property type="entry name" value="Zn_clus"/>
    <property type="match status" value="1"/>
</dbReference>
<dbReference type="RefSeq" id="XP_003663648.1">
    <property type="nucleotide sequence ID" value="XM_003663600.1"/>
</dbReference>
<dbReference type="OrthoDB" id="3172332at2759"/>
<dbReference type="PANTHER" id="PTHR36206:SF12">
    <property type="entry name" value="ASPERCRYPTIN BIOSYNTHESIS CLUSTER-SPECIFIC TRANSCRIPTION REGULATOR ATNN-RELATED"/>
    <property type="match status" value="1"/>
</dbReference>
<dbReference type="OMA" id="GYWILIM"/>
<dbReference type="Proteomes" id="UP000007322">
    <property type="component" value="Chromosome 3"/>
</dbReference>
<dbReference type="eggNOG" id="ENOG502RUYT">
    <property type="taxonomic scope" value="Eukaryota"/>
</dbReference>
<keyword evidence="3" id="KW-0805">Transcription regulation</keyword>
<evidence type="ECO:0000256" key="2">
    <source>
        <dbReference type="ARBA" id="ARBA00022833"/>
    </source>
</evidence>
<dbReference type="CDD" id="cd00067">
    <property type="entry name" value="GAL4"/>
    <property type="match status" value="1"/>
</dbReference>
<dbReference type="GO" id="GO:0003677">
    <property type="term" value="F:DNA binding"/>
    <property type="evidence" value="ECO:0007669"/>
    <property type="project" value="UniProtKB-KW"/>
</dbReference>
<keyword evidence="5" id="KW-0804">Transcription</keyword>
<dbReference type="SUPFAM" id="SSF57701">
    <property type="entry name" value="Zn2/Cys6 DNA-binding domain"/>
    <property type="match status" value="1"/>
</dbReference>
<keyword evidence="1" id="KW-0479">Metal-binding</keyword>
<evidence type="ECO:0000256" key="4">
    <source>
        <dbReference type="ARBA" id="ARBA00023125"/>
    </source>
</evidence>
<evidence type="ECO:0000259" key="7">
    <source>
        <dbReference type="SMART" id="SM00066"/>
    </source>
</evidence>
<feature type="domain" description="Zn(2)-C6 fungal-type" evidence="7">
    <location>
        <begin position="14"/>
        <end position="58"/>
    </location>
</feature>
<keyword evidence="2" id="KW-0862">Zinc</keyword>
<dbReference type="GO" id="GO:0000981">
    <property type="term" value="F:DNA-binding transcription factor activity, RNA polymerase II-specific"/>
    <property type="evidence" value="ECO:0007669"/>
    <property type="project" value="InterPro"/>
</dbReference>
<reference evidence="8 9" key="1">
    <citation type="journal article" date="2011" name="Nat. Biotechnol.">
        <title>Comparative genomic analysis of the thermophilic biomass-degrading fungi Myceliophthora thermophila and Thielavia terrestris.</title>
        <authorList>
            <person name="Berka R.M."/>
            <person name="Grigoriev I.V."/>
            <person name="Otillar R."/>
            <person name="Salamov A."/>
            <person name="Grimwood J."/>
            <person name="Reid I."/>
            <person name="Ishmael N."/>
            <person name="John T."/>
            <person name="Darmond C."/>
            <person name="Moisan M.-C."/>
            <person name="Henrissat B."/>
            <person name="Coutinho P.M."/>
            <person name="Lombard V."/>
            <person name="Natvig D.O."/>
            <person name="Lindquist E."/>
            <person name="Schmutz J."/>
            <person name="Lucas S."/>
            <person name="Harris P."/>
            <person name="Powlowski J."/>
            <person name="Bellemare A."/>
            <person name="Taylor D."/>
            <person name="Butler G."/>
            <person name="de Vries R.P."/>
            <person name="Allijn I.E."/>
            <person name="van den Brink J."/>
            <person name="Ushinsky S."/>
            <person name="Storms R."/>
            <person name="Powell A.J."/>
            <person name="Paulsen I.T."/>
            <person name="Elbourne L.D.H."/>
            <person name="Baker S.E."/>
            <person name="Magnuson J."/>
            <person name="LaBoissiere S."/>
            <person name="Clutterbuck A.J."/>
            <person name="Martinez D."/>
            <person name="Wogulis M."/>
            <person name="de Leon A.L."/>
            <person name="Rey M.W."/>
            <person name="Tsang A."/>
        </authorList>
    </citation>
    <scope>NUCLEOTIDE SEQUENCE [LARGE SCALE GENOMIC DNA]</scope>
    <source>
        <strain evidence="9">ATCC 42464 / BCRC 31852 / DSM 1799</strain>
    </source>
</reference>
<dbReference type="EMBL" id="CP003004">
    <property type="protein sequence ID" value="AEO58403.1"/>
    <property type="molecule type" value="Genomic_DNA"/>
</dbReference>
<dbReference type="InterPro" id="IPR001138">
    <property type="entry name" value="Zn2Cys6_DnaBD"/>
</dbReference>
<dbReference type="GO" id="GO:0008270">
    <property type="term" value="F:zinc ion binding"/>
    <property type="evidence" value="ECO:0007669"/>
    <property type="project" value="InterPro"/>
</dbReference>
<accession>G2QDZ4</accession>
<keyword evidence="6" id="KW-0539">Nucleus</keyword>
<dbReference type="InterPro" id="IPR052360">
    <property type="entry name" value="Transcr_Regulatory_Proteins"/>
</dbReference>
<dbReference type="AlphaFoldDB" id="G2QDZ4"/>